<dbReference type="Proteomes" id="UP000001823">
    <property type="component" value="Chromosome"/>
</dbReference>
<dbReference type="SMART" id="SM00471">
    <property type="entry name" value="HDc"/>
    <property type="match status" value="1"/>
</dbReference>
<dbReference type="GeneID" id="93002411"/>
<dbReference type="SUPFAM" id="SSF109604">
    <property type="entry name" value="HD-domain/PDEase-like"/>
    <property type="match status" value="1"/>
</dbReference>
<dbReference type="Gene3D" id="1.10.3210.10">
    <property type="entry name" value="Hypothetical protein af1432"/>
    <property type="match status" value="1"/>
</dbReference>
<dbReference type="CDD" id="cd00077">
    <property type="entry name" value="HDc"/>
    <property type="match status" value="1"/>
</dbReference>
<organism evidence="2 3">
    <name type="scientific">Clostridium perfringens (strain ATCC 13124 / DSM 756 / JCM 1290 / NCIMB 6125 / NCTC 8237 / Type A)</name>
    <dbReference type="NCBI Taxonomy" id="195103"/>
    <lineage>
        <taxon>Bacteria</taxon>
        <taxon>Bacillati</taxon>
        <taxon>Bacillota</taxon>
        <taxon>Clostridia</taxon>
        <taxon>Eubacteriales</taxon>
        <taxon>Clostridiaceae</taxon>
        <taxon>Clostridium</taxon>
    </lineage>
</organism>
<dbReference type="AlphaFoldDB" id="A0A0H2YVP3"/>
<evidence type="ECO:0000313" key="2">
    <source>
        <dbReference type="EMBL" id="ABG84772.1"/>
    </source>
</evidence>
<dbReference type="HOGENOM" id="CLU_106618_0_0_9"/>
<dbReference type="InterPro" id="IPR006675">
    <property type="entry name" value="HDIG_dom"/>
</dbReference>
<feature type="domain" description="HD/PDEase" evidence="1">
    <location>
        <begin position="29"/>
        <end position="143"/>
    </location>
</feature>
<gene>
    <name evidence="2" type="ordered locus">CPF_1275</name>
</gene>
<dbReference type="InterPro" id="IPR003607">
    <property type="entry name" value="HD/PDEase_dom"/>
</dbReference>
<dbReference type="KEGG" id="cpf:CPF_1275"/>
<protein>
    <submittedName>
        <fullName evidence="2">HDIG domain protein</fullName>
    </submittedName>
</protein>
<dbReference type="Pfam" id="PF01966">
    <property type="entry name" value="HD"/>
    <property type="match status" value="1"/>
</dbReference>
<evidence type="ECO:0000313" key="3">
    <source>
        <dbReference type="Proteomes" id="UP000001823"/>
    </source>
</evidence>
<dbReference type="EMBL" id="CP000246">
    <property type="protein sequence ID" value="ABG84772.1"/>
    <property type="molecule type" value="Genomic_DNA"/>
</dbReference>
<name>A0A0H2YVP3_CLOP1</name>
<proteinExistence type="predicted"/>
<evidence type="ECO:0000259" key="1">
    <source>
        <dbReference type="SMART" id="SM00471"/>
    </source>
</evidence>
<sequence>MERINKILNNSKYKDYLNKNSFCEKDRIFCKHNLEHFLDVSRIAYIMVLEENMNVSKEIIYAIGLLHDIGRWVEYEGGEKHNKASYKLSLDILKECDFNKEEIEIILSGILNHRNSEAEGLDKIIYLADKKSRSCFLCNAEKLCKWSKEKKNLDIII</sequence>
<dbReference type="eggNOG" id="COG1418">
    <property type="taxonomic scope" value="Bacteria"/>
</dbReference>
<dbReference type="InterPro" id="IPR006674">
    <property type="entry name" value="HD_domain"/>
</dbReference>
<reference evidence="2 3" key="1">
    <citation type="journal article" date="2006" name="Genome Res.">
        <title>Skewed genomic variability in strains of the toxigenic bacterial pathogen, Clostridium perfringens.</title>
        <authorList>
            <person name="Myers G.S."/>
            <person name="Rasko D.A."/>
            <person name="Cheung J.K."/>
            <person name="Ravel J."/>
            <person name="Seshadri R."/>
            <person name="Deboy R.T."/>
            <person name="Ren Q."/>
            <person name="Varga J."/>
            <person name="Awad M.M."/>
            <person name="Brinkac L.M."/>
            <person name="Daugherty S.C."/>
            <person name="Haft D.H."/>
            <person name="Dodson R.J."/>
            <person name="Madupu R."/>
            <person name="Nelson W.C."/>
            <person name="Rosovitz M.J."/>
            <person name="Sullivan S.A."/>
            <person name="Khouri H."/>
            <person name="Dimitrov G.I."/>
            <person name="Watkins K.L."/>
            <person name="Mulligan S."/>
            <person name="Benton J."/>
            <person name="Radune D."/>
            <person name="Fisher D.J."/>
            <person name="Atkins H.S."/>
            <person name="Hiscox T."/>
            <person name="Jost B.H."/>
            <person name="Billington S.J."/>
            <person name="Songer J.G."/>
            <person name="McClane B.A."/>
            <person name="Titball R.W."/>
            <person name="Rood J.I."/>
            <person name="Melville S.B."/>
            <person name="Paulsen I.T."/>
        </authorList>
    </citation>
    <scope>NUCLEOTIDE SEQUENCE [LARGE SCALE GENOMIC DNA]</scope>
    <source>
        <strain evidence="3">ATCC 13124 / DSM 756 / JCM 1290 / NCIMB 6125 / NCTC 8237 / S 107 / Type A</strain>
    </source>
</reference>
<dbReference type="STRING" id="195103.CPF_1275"/>
<dbReference type="PaxDb" id="195103-CPF_1275"/>
<dbReference type="RefSeq" id="WP_003458609.1">
    <property type="nucleotide sequence ID" value="NC_008261.1"/>
</dbReference>
<dbReference type="NCBIfam" id="TIGR00277">
    <property type="entry name" value="HDIG"/>
    <property type="match status" value="1"/>
</dbReference>
<keyword evidence="3" id="KW-1185">Reference proteome</keyword>
<dbReference type="SMR" id="A0A0H2YVP3"/>
<accession>A0A0H2YVP3</accession>